<organism evidence="1 2">
    <name type="scientific">Dryocola boscaweniae</name>
    <dbReference type="NCBI Taxonomy" id="2925397"/>
    <lineage>
        <taxon>Bacteria</taxon>
        <taxon>Pseudomonadati</taxon>
        <taxon>Pseudomonadota</taxon>
        <taxon>Gammaproteobacteria</taxon>
        <taxon>Enterobacterales</taxon>
        <taxon>Enterobacteriaceae</taxon>
        <taxon>Dryocola</taxon>
    </lineage>
</organism>
<dbReference type="AlphaFoldDB" id="A0A9X2W8A5"/>
<name>A0A9X2W8A5_9ENTR</name>
<comment type="caution">
    <text evidence="1">The sequence shown here is derived from an EMBL/GenBank/DDBJ whole genome shotgun (WGS) entry which is preliminary data.</text>
</comment>
<reference evidence="1" key="1">
    <citation type="submission" date="2022-03" db="EMBL/GenBank/DDBJ databases">
        <title>Proposal of a novel genus Dryocolo and two novel species.</title>
        <authorList>
            <person name="Maddock D.W."/>
            <person name="Brady C.L."/>
            <person name="Denman S."/>
            <person name="Arnold D."/>
        </authorList>
    </citation>
    <scope>NUCLEOTIDE SEQUENCE</scope>
    <source>
        <strain evidence="1">H6W4</strain>
    </source>
</reference>
<evidence type="ECO:0000313" key="2">
    <source>
        <dbReference type="Proteomes" id="UP001150641"/>
    </source>
</evidence>
<dbReference type="Proteomes" id="UP001150641">
    <property type="component" value="Unassembled WGS sequence"/>
</dbReference>
<gene>
    <name evidence="1" type="ORF">MUA00_12665</name>
</gene>
<evidence type="ECO:0000313" key="1">
    <source>
        <dbReference type="EMBL" id="MCT4702640.1"/>
    </source>
</evidence>
<accession>A0A9X2W8A5</accession>
<dbReference type="EMBL" id="JALHAP010000079">
    <property type="protein sequence ID" value="MCT4702640.1"/>
    <property type="molecule type" value="Genomic_DNA"/>
</dbReference>
<proteinExistence type="predicted"/>
<keyword evidence="2" id="KW-1185">Reference proteome</keyword>
<dbReference type="RefSeq" id="WP_271123406.1">
    <property type="nucleotide sequence ID" value="NZ_JALHAN010000066.1"/>
</dbReference>
<protein>
    <submittedName>
        <fullName evidence="1">Cytoplasmic protein</fullName>
    </submittedName>
</protein>
<sequence length="128" mass="14663">MTELSLSLSAVKEADGSEDDLEFTLKQNINALVILRNENIAQYTQEITDITSALVDLKWKNRRQIYPMRFKEEVYGAVLSEIIAGQPHLKQMIISRLEAKYQEIKTCEAQTLSITRELIEGTYKTPNL</sequence>